<organism evidence="1 2">
    <name type="scientific">Camellia sinensis</name>
    <name type="common">Tea plant</name>
    <name type="synonym">Thea sinensis</name>
    <dbReference type="NCBI Taxonomy" id="4442"/>
    <lineage>
        <taxon>Eukaryota</taxon>
        <taxon>Viridiplantae</taxon>
        <taxon>Streptophyta</taxon>
        <taxon>Embryophyta</taxon>
        <taxon>Tracheophyta</taxon>
        <taxon>Spermatophyta</taxon>
        <taxon>Magnoliopsida</taxon>
        <taxon>eudicotyledons</taxon>
        <taxon>Gunneridae</taxon>
        <taxon>Pentapetalae</taxon>
        <taxon>asterids</taxon>
        <taxon>Ericales</taxon>
        <taxon>Theaceae</taxon>
        <taxon>Camellia</taxon>
    </lineage>
</organism>
<comment type="caution">
    <text evidence="1">The sequence shown here is derived from an EMBL/GenBank/DDBJ whole genome shotgun (WGS) entry which is preliminary data.</text>
</comment>
<keyword evidence="2" id="KW-1185">Reference proteome</keyword>
<dbReference type="PANTHER" id="PTHR14614">
    <property type="entry name" value="HEPATOCELLULAR CARCINOMA-ASSOCIATED ANTIGEN"/>
    <property type="match status" value="1"/>
</dbReference>
<dbReference type="Gene3D" id="3.40.50.150">
    <property type="entry name" value="Vaccinia Virus protein VP39"/>
    <property type="match status" value="1"/>
</dbReference>
<proteinExistence type="predicted"/>
<evidence type="ECO:0000313" key="2">
    <source>
        <dbReference type="Proteomes" id="UP000593564"/>
    </source>
</evidence>
<dbReference type="AlphaFoldDB" id="A0A7J7GJM6"/>
<name>A0A7J7GJM6_CAMSI</name>
<feature type="non-terminal residue" evidence="1">
    <location>
        <position position="195"/>
    </location>
</feature>
<dbReference type="PANTHER" id="PTHR14614:SF109">
    <property type="entry name" value="RIBOSOMAL LYSINE N-METHYLTRANSFERASE 5"/>
    <property type="match status" value="1"/>
</dbReference>
<evidence type="ECO:0000313" key="1">
    <source>
        <dbReference type="EMBL" id="KAF5939654.1"/>
    </source>
</evidence>
<dbReference type="EMBL" id="JACBKZ010000011">
    <property type="protein sequence ID" value="KAF5939654.1"/>
    <property type="molecule type" value="Genomic_DNA"/>
</dbReference>
<reference evidence="1 2" key="2">
    <citation type="submission" date="2020-07" db="EMBL/GenBank/DDBJ databases">
        <title>Genome assembly of wild tea tree DASZ reveals pedigree and selection history of tea varieties.</title>
        <authorList>
            <person name="Zhang W."/>
        </authorList>
    </citation>
    <scope>NUCLEOTIDE SEQUENCE [LARGE SCALE GENOMIC DNA]</scope>
    <source>
        <strain evidence="2">cv. G240</strain>
        <tissue evidence="1">Leaf</tissue>
    </source>
</reference>
<accession>A0A7J7GJM6</accession>
<dbReference type="InterPro" id="IPR029063">
    <property type="entry name" value="SAM-dependent_MTases_sf"/>
</dbReference>
<reference evidence="2" key="1">
    <citation type="journal article" date="2020" name="Nat. Commun.">
        <title>Genome assembly of wild tea tree DASZ reveals pedigree and selection history of tea varieties.</title>
        <authorList>
            <person name="Zhang W."/>
            <person name="Zhang Y."/>
            <person name="Qiu H."/>
            <person name="Guo Y."/>
            <person name="Wan H."/>
            <person name="Zhang X."/>
            <person name="Scossa F."/>
            <person name="Alseekh S."/>
            <person name="Zhang Q."/>
            <person name="Wang P."/>
            <person name="Xu L."/>
            <person name="Schmidt M.H."/>
            <person name="Jia X."/>
            <person name="Li D."/>
            <person name="Zhu A."/>
            <person name="Guo F."/>
            <person name="Chen W."/>
            <person name="Ni D."/>
            <person name="Usadel B."/>
            <person name="Fernie A.R."/>
            <person name="Wen W."/>
        </authorList>
    </citation>
    <scope>NUCLEOTIDE SEQUENCE [LARGE SCALE GENOMIC DNA]</scope>
    <source>
        <strain evidence="2">cv. G240</strain>
    </source>
</reference>
<protein>
    <submittedName>
        <fullName evidence="1">Uncharacterized protein</fullName>
    </submittedName>
</protein>
<sequence length="195" mass="20871">GTPGLTGSVLWDNGVVLGKFLEHVVESGTILLQGKKVVELGSGCGLVGLRLLRKNVGTNLYGNVHGSAALMLGLNVIYSKDAVMGLLATLLELCGTQTTIILAEELRNAKNTKALFVCILKSIFYAGGNGKTFKRSPFSDRISGFRHHFSIPDDVRLSLVTDGTLDMERADETMIVFPLLSIAEGGVRFPLSPIP</sequence>
<dbReference type="Pfam" id="PF10294">
    <property type="entry name" value="Methyltransf_16"/>
    <property type="match status" value="1"/>
</dbReference>
<dbReference type="InterPro" id="IPR019410">
    <property type="entry name" value="Methyltransf_16"/>
</dbReference>
<dbReference type="Proteomes" id="UP000593564">
    <property type="component" value="Unassembled WGS sequence"/>
</dbReference>
<gene>
    <name evidence="1" type="ORF">HYC85_023913</name>
</gene>